<evidence type="ECO:0000313" key="2">
    <source>
        <dbReference type="EMBL" id="NEA15987.1"/>
    </source>
</evidence>
<keyword evidence="2" id="KW-0808">Transferase</keyword>
<keyword evidence="4" id="KW-1185">Reference proteome</keyword>
<dbReference type="GO" id="GO:0016740">
    <property type="term" value="F:transferase activity"/>
    <property type="evidence" value="ECO:0007669"/>
    <property type="project" value="UniProtKB-KW"/>
</dbReference>
<dbReference type="RefSeq" id="WP_164344159.1">
    <property type="nucleotide sequence ID" value="NZ_JAAGLQ010000213.1"/>
</dbReference>
<gene>
    <name evidence="2" type="ORF">G3I29_10700</name>
    <name evidence="1" type="ORF">STHAL_17760</name>
</gene>
<dbReference type="AlphaFoldDB" id="A0A6N9TXA4"/>
<reference evidence="2 3" key="1">
    <citation type="submission" date="2020-01" db="EMBL/GenBank/DDBJ databases">
        <title>Insect and environment-associated Actinomycetes.</title>
        <authorList>
            <person name="Currrie C."/>
            <person name="Chevrette M."/>
            <person name="Carlson C."/>
            <person name="Stubbendieck R."/>
            <person name="Wendt-Pienkowski E."/>
        </authorList>
    </citation>
    <scope>NUCLEOTIDE SEQUENCE [LARGE SCALE GENOMIC DNA]</scope>
    <source>
        <strain evidence="2 3">SID11342</strain>
    </source>
</reference>
<dbReference type="Pfam" id="PF10706">
    <property type="entry name" value="Aminoglyc_resit"/>
    <property type="match status" value="1"/>
</dbReference>
<dbReference type="Gene3D" id="3.30.460.40">
    <property type="match status" value="1"/>
</dbReference>
<sequence length="164" mass="17842">MMTLSDVLSVLELLDRAGADVVIAGGWGVDALLGEQTRDHRDLDLLHRREQEGAVVAALEAAGYAETLDWRPARFVLSHPDGPETDLHPLEFAPDGSATQSSLDPERPFVYPAACFVTGTLGTVTVRCLSAEQQALFHQGYEPAGRDLADMARLRGKFGVRTHF</sequence>
<dbReference type="InterPro" id="IPR019646">
    <property type="entry name" value="Aminoglyc_AdlTrfase"/>
</dbReference>
<evidence type="ECO:0000313" key="1">
    <source>
        <dbReference type="EMBL" id="MBV7671300.1"/>
    </source>
</evidence>
<comment type="caution">
    <text evidence="2">The sequence shown here is derived from an EMBL/GenBank/DDBJ whole genome shotgun (WGS) entry which is preliminary data.</text>
</comment>
<evidence type="ECO:0000313" key="4">
    <source>
        <dbReference type="Proteomes" id="UP000735541"/>
    </source>
</evidence>
<dbReference type="EMBL" id="JAAGLQ010000213">
    <property type="protein sequence ID" value="NEA15987.1"/>
    <property type="molecule type" value="Genomic_DNA"/>
</dbReference>
<evidence type="ECO:0000313" key="3">
    <source>
        <dbReference type="Proteomes" id="UP000471293"/>
    </source>
</evidence>
<name>A0A6N9TXA4_STRHA</name>
<protein>
    <submittedName>
        <fullName evidence="2">Nucleotidyltransferase family protein</fullName>
    </submittedName>
</protein>
<proteinExistence type="predicted"/>
<accession>A0A6N9TXA4</accession>
<dbReference type="EMBL" id="JAHUVW010000001">
    <property type="protein sequence ID" value="MBV7671300.1"/>
    <property type="molecule type" value="Genomic_DNA"/>
</dbReference>
<dbReference type="Proteomes" id="UP000471293">
    <property type="component" value="Unassembled WGS sequence"/>
</dbReference>
<dbReference type="Proteomes" id="UP000735541">
    <property type="component" value="Unassembled WGS sequence"/>
</dbReference>
<reference evidence="1 4" key="2">
    <citation type="submission" date="2021-07" db="EMBL/GenBank/DDBJ databases">
        <title>Sequencing Streptomyces halstedii LGO-A4 genome an citrus endophytic actinomycete.</title>
        <authorList>
            <person name="Samborskyy M."/>
            <person name="Scott N."/>
            <person name="Deglau R."/>
            <person name="Dickens S."/>
            <person name="Oliveira L.G."/>
        </authorList>
    </citation>
    <scope>NUCLEOTIDE SEQUENCE [LARGE SCALE GENOMIC DNA]</scope>
    <source>
        <strain evidence="1 4">LGO-A4</strain>
    </source>
</reference>
<organism evidence="2 3">
    <name type="scientific">Streptomyces halstedii</name>
    <dbReference type="NCBI Taxonomy" id="1944"/>
    <lineage>
        <taxon>Bacteria</taxon>
        <taxon>Bacillati</taxon>
        <taxon>Actinomycetota</taxon>
        <taxon>Actinomycetes</taxon>
        <taxon>Kitasatosporales</taxon>
        <taxon>Streptomycetaceae</taxon>
        <taxon>Streptomyces</taxon>
    </lineage>
</organism>